<dbReference type="Proteomes" id="UP000136698">
    <property type="component" value="Segment"/>
</dbReference>
<gene>
    <name evidence="4" type="ORF">BVTX09c15_066</name>
    <name evidence="5" type="ORF">BVTX09c5_066</name>
</gene>
<proteinExistence type="predicted"/>
<dbReference type="InterPro" id="IPR007660">
    <property type="entry name" value="Poxvirus_D3"/>
</dbReference>
<organism evidence="5 6">
    <name type="scientific">Bovine papular stomatitis virus</name>
    <dbReference type="NCBI Taxonomy" id="129727"/>
    <lineage>
        <taxon>Viruses</taxon>
        <taxon>Varidnaviria</taxon>
        <taxon>Bamfordvirae</taxon>
        <taxon>Nucleocytoviricota</taxon>
        <taxon>Pokkesviricetes</taxon>
        <taxon>Chitovirales</taxon>
        <taxon>Poxviridae</taxon>
        <taxon>Chordopoxvirinae</taxon>
        <taxon>Parapoxvirus</taxon>
        <taxon>Parapoxvirus bovinestomatitis</taxon>
    </lineage>
</organism>
<comment type="subcellular location">
    <subcellularLocation>
        <location evidence="1">Virion</location>
    </subcellularLocation>
</comment>
<evidence type="ECO:0000313" key="7">
    <source>
        <dbReference type="Proteomes" id="UP000152300"/>
    </source>
</evidence>
<evidence type="ECO:0000256" key="2">
    <source>
        <dbReference type="ARBA" id="ARBA00022844"/>
    </source>
</evidence>
<evidence type="ECO:0000256" key="1">
    <source>
        <dbReference type="ARBA" id="ARBA00004328"/>
    </source>
</evidence>
<name>A0A0E3XAB0_9POXV</name>
<keyword evidence="2" id="KW-0946">Virion</keyword>
<dbReference type="EMBL" id="KM875471">
    <property type="protein sequence ID" value="AKC03364.1"/>
    <property type="molecule type" value="Genomic_DNA"/>
</dbReference>
<comment type="function">
    <text evidence="3">Late protein which is part of a large complex required for early virion morphogenesis. This complex participates in the formation of virosomes and the incorporation of virosomal contents into nascent immature virions.</text>
</comment>
<dbReference type="GO" id="GO:0044423">
    <property type="term" value="C:virion component"/>
    <property type="evidence" value="ECO:0007669"/>
    <property type="project" value="UniProtKB-KW"/>
</dbReference>
<accession>A0A0E3XAB0</accession>
<sequence length="225" mass="22890">MGTRDSIYYRGGTHELPVAPDAAVVVLGVAGPVVARAPIGRRIFVAEYALSAAPGAPLRARLTASGFRSAAGAWASVEDFDVCGRPAAWTRVPEEGGARVPVPEDGAVAIAWSEGGATSALRACVVARAADDESALGAALKDGTFDAAAPGAALLAAVGAPALGSERAALVTAPGAPHRVRLCANRDKLRAFAVGWFGAQLSALGPENEKVFSAFDKARSCLDDR</sequence>
<reference evidence="6 7" key="1">
    <citation type="journal article" date="2015" name="Arch. Virol.">
        <title>Coinfection with multiple strains of bovine papular stomatitis virus.</title>
        <authorList>
            <person name="Huang T."/>
            <person name="Tulman E.R."/>
            <person name="Diel D.G."/>
            <person name="Khatiwada S."/>
            <person name="Sims W."/>
            <person name="Edwards J.F."/>
            <person name="Wen X."/>
            <person name="Kutish G.F."/>
            <person name="Rock D.L."/>
            <person name="Delhon G."/>
        </authorList>
    </citation>
    <scope>NUCLEOTIDE SEQUENCE [LARGE SCALE GENOMIC DNA]</scope>
    <source>
        <strain evidence="4">BV-TX09c15</strain>
        <strain evidence="5">BV-TX09c5</strain>
    </source>
</reference>
<dbReference type="Proteomes" id="UP000152300">
    <property type="component" value="Segment"/>
</dbReference>
<protein>
    <submittedName>
        <fullName evidence="5">Virion protein</fullName>
    </submittedName>
</protein>
<evidence type="ECO:0000313" key="4">
    <source>
        <dbReference type="EMBL" id="AKC03235.1"/>
    </source>
</evidence>
<evidence type="ECO:0000313" key="6">
    <source>
        <dbReference type="Proteomes" id="UP000136698"/>
    </source>
</evidence>
<dbReference type="Pfam" id="PF04580">
    <property type="entry name" value="Pox_D3"/>
    <property type="match status" value="1"/>
</dbReference>
<evidence type="ECO:0000313" key="5">
    <source>
        <dbReference type="EMBL" id="AKC03364.1"/>
    </source>
</evidence>
<dbReference type="EMBL" id="KM875470">
    <property type="protein sequence ID" value="AKC03235.1"/>
    <property type="molecule type" value="Genomic_DNA"/>
</dbReference>
<evidence type="ECO:0000256" key="3">
    <source>
        <dbReference type="ARBA" id="ARBA00024939"/>
    </source>
</evidence>